<gene>
    <name evidence="3" type="ORF">DME_LOCUS9143</name>
</gene>
<feature type="domain" description="SPRY" evidence="2">
    <location>
        <begin position="373"/>
        <end position="459"/>
    </location>
</feature>
<keyword evidence="1" id="KW-1133">Transmembrane helix</keyword>
<keyword evidence="5" id="KW-1185">Reference proteome</keyword>
<dbReference type="Gene3D" id="2.60.120.920">
    <property type="match status" value="1"/>
</dbReference>
<dbReference type="GO" id="GO:0005634">
    <property type="term" value="C:nucleus"/>
    <property type="evidence" value="ECO:0007669"/>
    <property type="project" value="TreeGrafter"/>
</dbReference>
<dbReference type="STRING" id="318479.A0A0N4UDD9"/>
<dbReference type="AlphaFoldDB" id="A0A0N4UDD9"/>
<sequence length="705" mass="79584">MNKPFIKHPVYAHFPCISSFIQIVITTFVFAENTLDGRHLLAKLPAPPPFPILPQLEETVEPTLTRDDFNENAEKFNEDAIEGIIQDFVENDVKADLLIVNSASSSPDFEISAVDTLSPSTSANCEMNSEKVKELTCTMQAVLARLKDIESRNTKSSSADSVKEIELTEDEDKALKDEEEIAVVEETKRDTMLQNELIENVALPINSPIHCLNAGTSNSTKIVRAQPYIQMAPDSEYAVENEDKPLPEFHGEPVPDDDDEIIVEGVAKKRSVLAKKGLLMQEEEPAPGDEHVEIDFYNADLHIKASESNPFLIDPDNGDGFALMWGGARSTYGVIVPADLDGFPRIAYQCKVIIIGAPQLKLILHILFTIFQLGEAANSYAFSSMARRAVNTIFSEFGETFRINDIITTVLDLQASEISYWKNDRFLGVAFNDVKFSTGDVIFPHFCTKNCKMAVNFGNNALDDWLDLNRLENINAFFLDTIERGMLLRGPTPPPSKSECTVLMMVGLPGVGKTTWVRQYLREHPLEQWTLLSTDTILAAMKVNGIARSRGRWDMVMGLIAKALNRSLTLACRRKRNYIVDQTNVSKEARKRKLTQFKDFQRKCVIMIPTEEEMINRQMRQSRIDGVGPVPVEAMLELKAMFSIPNVDVEPIEEVHFVEPPLERIGEAIELVNRCHYYLYVYLLYVIFLVIIISLFFNYKMFEQS</sequence>
<evidence type="ECO:0000313" key="4">
    <source>
        <dbReference type="Proteomes" id="UP000038040"/>
    </source>
</evidence>
<evidence type="ECO:0000259" key="2">
    <source>
        <dbReference type="Pfam" id="PF00622"/>
    </source>
</evidence>
<accession>A0A0N4UDD9</accession>
<dbReference type="Proteomes" id="UP000274756">
    <property type="component" value="Unassembled WGS sequence"/>
</dbReference>
<keyword evidence="1" id="KW-0472">Membrane</keyword>
<feature type="transmembrane region" description="Helical" evidence="1">
    <location>
        <begin position="677"/>
        <end position="699"/>
    </location>
</feature>
<evidence type="ECO:0000313" key="3">
    <source>
        <dbReference type="EMBL" id="VDN59170.1"/>
    </source>
</evidence>
<dbReference type="SUPFAM" id="SSF49899">
    <property type="entry name" value="Concanavalin A-like lectins/glucanases"/>
    <property type="match status" value="1"/>
</dbReference>
<evidence type="ECO:0000313" key="6">
    <source>
        <dbReference type="WBParaSite" id="DME_0000534401-mRNA-1"/>
    </source>
</evidence>
<dbReference type="InterPro" id="IPR027417">
    <property type="entry name" value="P-loop_NTPase"/>
</dbReference>
<dbReference type="OrthoDB" id="445357at2759"/>
<dbReference type="Pfam" id="PF00622">
    <property type="entry name" value="SPRY"/>
    <property type="match status" value="1"/>
</dbReference>
<keyword evidence="1" id="KW-0812">Transmembrane</keyword>
<dbReference type="Pfam" id="PF13671">
    <property type="entry name" value="AAA_33"/>
    <property type="match status" value="1"/>
</dbReference>
<dbReference type="WBParaSite" id="DME_0000534401-mRNA-1">
    <property type="protein sequence ID" value="DME_0000534401-mRNA-1"/>
    <property type="gene ID" value="DME_0000534401"/>
</dbReference>
<dbReference type="InterPro" id="IPR043136">
    <property type="entry name" value="B30.2/SPRY_sf"/>
</dbReference>
<feature type="transmembrane region" description="Helical" evidence="1">
    <location>
        <begin position="12"/>
        <end position="31"/>
    </location>
</feature>
<dbReference type="PANTHER" id="PTHR12381">
    <property type="entry name" value="HETEROGENEOUS NUCLEAR RIBONUCLEOPROTEIN U FAMILY MEMBER"/>
    <property type="match status" value="1"/>
</dbReference>
<dbReference type="GO" id="GO:0003723">
    <property type="term" value="F:RNA binding"/>
    <property type="evidence" value="ECO:0007669"/>
    <property type="project" value="TreeGrafter"/>
</dbReference>
<dbReference type="SUPFAM" id="SSF52540">
    <property type="entry name" value="P-loop containing nucleoside triphosphate hydrolases"/>
    <property type="match status" value="1"/>
</dbReference>
<evidence type="ECO:0000313" key="5">
    <source>
        <dbReference type="Proteomes" id="UP000274756"/>
    </source>
</evidence>
<dbReference type="InterPro" id="IPR003877">
    <property type="entry name" value="SPRY_dom"/>
</dbReference>
<dbReference type="PANTHER" id="PTHR12381:SF56">
    <property type="entry name" value="B30.2_SPRY DOMAIN-CONTAINING PROTEIN-RELATED"/>
    <property type="match status" value="1"/>
</dbReference>
<dbReference type="GO" id="GO:0000380">
    <property type="term" value="P:alternative mRNA splicing, via spliceosome"/>
    <property type="evidence" value="ECO:0007669"/>
    <property type="project" value="TreeGrafter"/>
</dbReference>
<proteinExistence type="predicted"/>
<protein>
    <submittedName>
        <fullName evidence="6">SPRY domain-containing protein</fullName>
    </submittedName>
</protein>
<reference evidence="3 5" key="2">
    <citation type="submission" date="2018-11" db="EMBL/GenBank/DDBJ databases">
        <authorList>
            <consortium name="Pathogen Informatics"/>
        </authorList>
    </citation>
    <scope>NUCLEOTIDE SEQUENCE [LARGE SCALE GENOMIC DNA]</scope>
</reference>
<organism evidence="4 6">
    <name type="scientific">Dracunculus medinensis</name>
    <name type="common">Guinea worm</name>
    <dbReference type="NCBI Taxonomy" id="318479"/>
    <lineage>
        <taxon>Eukaryota</taxon>
        <taxon>Metazoa</taxon>
        <taxon>Ecdysozoa</taxon>
        <taxon>Nematoda</taxon>
        <taxon>Chromadorea</taxon>
        <taxon>Rhabditida</taxon>
        <taxon>Spirurina</taxon>
        <taxon>Dracunculoidea</taxon>
        <taxon>Dracunculidae</taxon>
        <taxon>Dracunculus</taxon>
    </lineage>
</organism>
<reference evidence="6" key="1">
    <citation type="submission" date="2017-02" db="UniProtKB">
        <authorList>
            <consortium name="WormBaseParasite"/>
        </authorList>
    </citation>
    <scope>IDENTIFICATION</scope>
</reference>
<dbReference type="Gene3D" id="3.40.50.300">
    <property type="entry name" value="P-loop containing nucleotide triphosphate hydrolases"/>
    <property type="match status" value="1"/>
</dbReference>
<dbReference type="InterPro" id="IPR013320">
    <property type="entry name" value="ConA-like_dom_sf"/>
</dbReference>
<evidence type="ECO:0000256" key="1">
    <source>
        <dbReference type="SAM" id="Phobius"/>
    </source>
</evidence>
<dbReference type="Proteomes" id="UP000038040">
    <property type="component" value="Unplaced"/>
</dbReference>
<dbReference type="EMBL" id="UYYG01001177">
    <property type="protein sequence ID" value="VDN59170.1"/>
    <property type="molecule type" value="Genomic_DNA"/>
</dbReference>
<name>A0A0N4UDD9_DRAME</name>